<dbReference type="InParanoid" id="K3YBH8"/>
<dbReference type="EnsemblPlants" id="KQK99693">
    <property type="protein sequence ID" value="KQK99693"/>
    <property type="gene ID" value="SETIT_011572mg"/>
</dbReference>
<dbReference type="EMBL" id="AGNK02004567">
    <property type="status" value="NOT_ANNOTATED_CDS"/>
    <property type="molecule type" value="Genomic_DNA"/>
</dbReference>
<keyword evidence="2" id="KW-1185">Reference proteome</keyword>
<accession>K3YBH8</accession>
<dbReference type="AlphaFoldDB" id="K3YBH8"/>
<protein>
    <submittedName>
        <fullName evidence="1">Uncharacterized protein</fullName>
    </submittedName>
</protein>
<reference evidence="2" key="1">
    <citation type="journal article" date="2012" name="Nat. Biotechnol.">
        <title>Reference genome sequence of the model plant Setaria.</title>
        <authorList>
            <person name="Bennetzen J.L."/>
            <person name="Schmutz J."/>
            <person name="Wang H."/>
            <person name="Percifield R."/>
            <person name="Hawkins J."/>
            <person name="Pontaroli A.C."/>
            <person name="Estep M."/>
            <person name="Feng L."/>
            <person name="Vaughn J.N."/>
            <person name="Grimwood J."/>
            <person name="Jenkins J."/>
            <person name="Barry K."/>
            <person name="Lindquist E."/>
            <person name="Hellsten U."/>
            <person name="Deshpande S."/>
            <person name="Wang X."/>
            <person name="Wu X."/>
            <person name="Mitros T."/>
            <person name="Triplett J."/>
            <person name="Yang X."/>
            <person name="Ye C.Y."/>
            <person name="Mauro-Herrera M."/>
            <person name="Wang L."/>
            <person name="Li P."/>
            <person name="Sharma M."/>
            <person name="Sharma R."/>
            <person name="Ronald P.C."/>
            <person name="Panaud O."/>
            <person name="Kellogg E.A."/>
            <person name="Brutnell T.P."/>
            <person name="Doust A.N."/>
            <person name="Tuskan G.A."/>
            <person name="Rokhsar D."/>
            <person name="Devos K.M."/>
        </authorList>
    </citation>
    <scope>NUCLEOTIDE SEQUENCE [LARGE SCALE GENOMIC DNA]</scope>
    <source>
        <strain evidence="2">cv. Yugu1</strain>
    </source>
</reference>
<dbReference type="HOGENOM" id="CLU_2871906_0_0_1"/>
<name>K3YBH8_SETIT</name>
<sequence length="64" mass="7153">MCLKSRSRWSVTVGWERYSLPSPGDLLKAIRLLQGCIITNENDGSYKVQELHLPGVVSKHKSVA</sequence>
<dbReference type="Proteomes" id="UP000004995">
    <property type="component" value="Unassembled WGS sequence"/>
</dbReference>
<proteinExistence type="predicted"/>
<reference evidence="1" key="2">
    <citation type="submission" date="2018-08" db="UniProtKB">
        <authorList>
            <consortium name="EnsemblPlants"/>
        </authorList>
    </citation>
    <scope>IDENTIFICATION</scope>
    <source>
        <strain evidence="1">Yugu1</strain>
    </source>
</reference>
<evidence type="ECO:0000313" key="1">
    <source>
        <dbReference type="EnsemblPlants" id="KQK99693"/>
    </source>
</evidence>
<dbReference type="Gramene" id="KQK99693">
    <property type="protein sequence ID" value="KQK99693"/>
    <property type="gene ID" value="SETIT_011572mg"/>
</dbReference>
<evidence type="ECO:0000313" key="2">
    <source>
        <dbReference type="Proteomes" id="UP000004995"/>
    </source>
</evidence>
<organism evidence="1 2">
    <name type="scientific">Setaria italica</name>
    <name type="common">Foxtail millet</name>
    <name type="synonym">Panicum italicum</name>
    <dbReference type="NCBI Taxonomy" id="4555"/>
    <lineage>
        <taxon>Eukaryota</taxon>
        <taxon>Viridiplantae</taxon>
        <taxon>Streptophyta</taxon>
        <taxon>Embryophyta</taxon>
        <taxon>Tracheophyta</taxon>
        <taxon>Spermatophyta</taxon>
        <taxon>Magnoliopsida</taxon>
        <taxon>Liliopsida</taxon>
        <taxon>Poales</taxon>
        <taxon>Poaceae</taxon>
        <taxon>PACMAD clade</taxon>
        <taxon>Panicoideae</taxon>
        <taxon>Panicodae</taxon>
        <taxon>Paniceae</taxon>
        <taxon>Cenchrinae</taxon>
        <taxon>Setaria</taxon>
    </lineage>
</organism>